<evidence type="ECO:0000256" key="13">
    <source>
        <dbReference type="SAM" id="MobiDB-lite"/>
    </source>
</evidence>
<dbReference type="GO" id="GO:0009908">
    <property type="term" value="P:flower development"/>
    <property type="evidence" value="ECO:0007669"/>
    <property type="project" value="InterPro"/>
</dbReference>
<feature type="binding site" evidence="11">
    <location>
        <position position="77"/>
    </location>
    <ligand>
        <name>Zn(2+)</name>
        <dbReference type="ChEBI" id="CHEBI:29105"/>
        <label>1</label>
    </ligand>
</feature>
<dbReference type="GO" id="GO:0003677">
    <property type="term" value="F:DNA binding"/>
    <property type="evidence" value="ECO:0007669"/>
    <property type="project" value="UniProtKB-UniRule"/>
</dbReference>
<comment type="cofactor">
    <cofactor evidence="11">
        <name>Zn(2+)</name>
        <dbReference type="ChEBI" id="CHEBI:29105"/>
    </cofactor>
    <text evidence="11">Binds 2 Zn(2+) ions per subunit.</text>
</comment>
<dbReference type="InterPro" id="IPR044817">
    <property type="entry name" value="SBP-like"/>
</dbReference>
<keyword evidence="7 10" id="KW-0804">Transcription</keyword>
<dbReference type="Pfam" id="PF03110">
    <property type="entry name" value="SBP"/>
    <property type="match status" value="1"/>
</dbReference>
<dbReference type="InterPro" id="IPR017238">
    <property type="entry name" value="SBP_fam"/>
</dbReference>
<dbReference type="GO" id="GO:0005634">
    <property type="term" value="C:nucleus"/>
    <property type="evidence" value="ECO:0007669"/>
    <property type="project" value="UniProtKB-SubCell"/>
</dbReference>
<evidence type="ECO:0000256" key="10">
    <source>
        <dbReference type="PIRNR" id="PIRNR037575"/>
    </source>
</evidence>
<name>A0A6B9J020_LYCBA</name>
<keyword evidence="6 10" id="KW-0238">DNA-binding</keyword>
<dbReference type="Gene3D" id="4.10.1100.10">
    <property type="entry name" value="Transcription factor, SBP-box domain"/>
    <property type="match status" value="1"/>
</dbReference>
<feature type="binding site" evidence="11">
    <location>
        <position position="60"/>
    </location>
    <ligand>
        <name>Zn(2+)</name>
        <dbReference type="ChEBI" id="CHEBI:29105"/>
        <label>1</label>
    </ligand>
</feature>
<feature type="compositionally biased region" description="Basic residues" evidence="13">
    <location>
        <begin position="33"/>
        <end position="42"/>
    </location>
</feature>
<evidence type="ECO:0000256" key="1">
    <source>
        <dbReference type="ARBA" id="ARBA00004123"/>
    </source>
</evidence>
<evidence type="ECO:0000259" key="14">
    <source>
        <dbReference type="PROSITE" id="PS51141"/>
    </source>
</evidence>
<feature type="binding site" evidence="11">
    <location>
        <position position="99"/>
    </location>
    <ligand>
        <name>Zn(2+)</name>
        <dbReference type="ChEBI" id="CHEBI:29105"/>
        <label>2</label>
    </ligand>
</feature>
<dbReference type="EMBL" id="MK978153">
    <property type="protein sequence ID" value="QGZ12971.1"/>
    <property type="molecule type" value="mRNA"/>
</dbReference>
<dbReference type="SUPFAM" id="SSF103612">
    <property type="entry name" value="SBT domain"/>
    <property type="match status" value="1"/>
</dbReference>
<comment type="function">
    <text evidence="9">Probable transcriptional factor. Binds to the promoter of the SQUAMOSA gene.</text>
</comment>
<dbReference type="GO" id="GO:0008270">
    <property type="term" value="F:zinc ion binding"/>
    <property type="evidence" value="ECO:0007669"/>
    <property type="project" value="UniProtKB-KW"/>
</dbReference>
<dbReference type="GO" id="GO:0003700">
    <property type="term" value="F:DNA-binding transcription factor activity"/>
    <property type="evidence" value="ECO:0007669"/>
    <property type="project" value="InterPro"/>
</dbReference>
<evidence type="ECO:0000256" key="2">
    <source>
        <dbReference type="ARBA" id="ARBA00022723"/>
    </source>
</evidence>
<keyword evidence="4 11" id="KW-0862">Zinc</keyword>
<comment type="subcellular location">
    <subcellularLocation>
        <location evidence="1 10">Nucleus</location>
    </subcellularLocation>
</comment>
<dbReference type="AlphaFoldDB" id="A0A6B9J020"/>
<dbReference type="PANTHER" id="PTHR31251">
    <property type="entry name" value="SQUAMOSA PROMOTER-BINDING-LIKE PROTEIN 4"/>
    <property type="match status" value="1"/>
</dbReference>
<dbReference type="InterPro" id="IPR004333">
    <property type="entry name" value="SBP_dom"/>
</dbReference>
<feature type="binding site" evidence="11">
    <location>
        <position position="80"/>
    </location>
    <ligand>
        <name>Zn(2+)</name>
        <dbReference type="ChEBI" id="CHEBI:29105"/>
        <label>1</label>
    </ligand>
</feature>
<feature type="binding site" evidence="11">
    <location>
        <position position="96"/>
    </location>
    <ligand>
        <name>Zn(2+)</name>
        <dbReference type="ChEBI" id="CHEBI:29105"/>
        <label>2</label>
    </ligand>
</feature>
<dbReference type="PIRSF" id="PIRSF037575">
    <property type="entry name" value="SBP"/>
    <property type="match status" value="1"/>
</dbReference>
<keyword evidence="5 10" id="KW-0805">Transcription regulation</keyword>
<proteinExistence type="evidence at transcript level"/>
<evidence type="ECO:0000256" key="3">
    <source>
        <dbReference type="ARBA" id="ARBA00022771"/>
    </source>
</evidence>
<evidence type="ECO:0000313" key="15">
    <source>
        <dbReference type="EMBL" id="QGZ12971.1"/>
    </source>
</evidence>
<feature type="binding site" evidence="11">
    <location>
        <position position="103"/>
    </location>
    <ligand>
        <name>Zn(2+)</name>
        <dbReference type="ChEBI" id="CHEBI:29105"/>
        <label>2</label>
    </ligand>
</feature>
<evidence type="ECO:0000256" key="7">
    <source>
        <dbReference type="ARBA" id="ARBA00023163"/>
    </source>
</evidence>
<organism evidence="15">
    <name type="scientific">Lycium barbarum</name>
    <name type="common">Barbary matrimony-vine</name>
    <dbReference type="NCBI Taxonomy" id="112863"/>
    <lineage>
        <taxon>Eukaryota</taxon>
        <taxon>Viridiplantae</taxon>
        <taxon>Streptophyta</taxon>
        <taxon>Embryophyta</taxon>
        <taxon>Tracheophyta</taxon>
        <taxon>Spermatophyta</taxon>
        <taxon>Magnoliopsida</taxon>
        <taxon>eudicotyledons</taxon>
        <taxon>Gunneridae</taxon>
        <taxon>Pentapetalae</taxon>
        <taxon>asterids</taxon>
        <taxon>lamiids</taxon>
        <taxon>Solanales</taxon>
        <taxon>Solanaceae</taxon>
        <taxon>Solanoideae</taxon>
        <taxon>Lycieae</taxon>
        <taxon>Lycium</taxon>
    </lineage>
</organism>
<feature type="region of interest" description="Disordered" evidence="13">
    <location>
        <begin position="1"/>
        <end position="53"/>
    </location>
</feature>
<evidence type="ECO:0000256" key="8">
    <source>
        <dbReference type="ARBA" id="ARBA00023242"/>
    </source>
</evidence>
<dbReference type="PROSITE" id="PS51141">
    <property type="entry name" value="ZF_SBP"/>
    <property type="match status" value="1"/>
</dbReference>
<keyword evidence="2 11" id="KW-0479">Metal-binding</keyword>
<evidence type="ECO:0000256" key="5">
    <source>
        <dbReference type="ARBA" id="ARBA00023015"/>
    </source>
</evidence>
<feature type="domain" description="SBP-type" evidence="14">
    <location>
        <begin position="52"/>
        <end position="129"/>
    </location>
</feature>
<evidence type="ECO:0000256" key="4">
    <source>
        <dbReference type="ARBA" id="ARBA00022833"/>
    </source>
</evidence>
<feature type="binding site" evidence="11">
    <location>
        <position position="55"/>
    </location>
    <ligand>
        <name>Zn(2+)</name>
        <dbReference type="ChEBI" id="CHEBI:29105"/>
        <label>1</label>
    </ligand>
</feature>
<protein>
    <recommendedName>
        <fullName evidence="10">Squamosa promoter-binding-like protein</fullName>
    </recommendedName>
</protein>
<dbReference type="FunFam" id="4.10.1100.10:FF:000001">
    <property type="entry name" value="Squamosa promoter-binding-like protein 14"/>
    <property type="match status" value="1"/>
</dbReference>
<evidence type="ECO:0000256" key="11">
    <source>
        <dbReference type="PIRSR" id="PIRSR037575-1"/>
    </source>
</evidence>
<reference evidence="15" key="1">
    <citation type="submission" date="2019-05" db="EMBL/GenBank/DDBJ databases">
        <authorList>
            <person name="Shi J."/>
        </authorList>
    </citation>
    <scope>NUCLEOTIDE SEQUENCE</scope>
</reference>
<keyword evidence="8 10" id="KW-0539">Nucleus</keyword>
<feature type="compositionally biased region" description="Acidic residues" evidence="13">
    <location>
        <begin position="16"/>
        <end position="28"/>
    </location>
</feature>
<evidence type="ECO:0000256" key="12">
    <source>
        <dbReference type="PROSITE-ProRule" id="PRU00470"/>
    </source>
</evidence>
<feature type="binding site" evidence="11">
    <location>
        <position position="115"/>
    </location>
    <ligand>
        <name>Zn(2+)</name>
        <dbReference type="ChEBI" id="CHEBI:29105"/>
        <label>2</label>
    </ligand>
</feature>
<evidence type="ECO:0000256" key="9">
    <source>
        <dbReference type="ARBA" id="ARBA00056472"/>
    </source>
</evidence>
<feature type="compositionally biased region" description="Basic and acidic residues" evidence="13">
    <location>
        <begin position="1"/>
        <end position="15"/>
    </location>
</feature>
<sequence length="138" mass="15865">METGKLDGKRNMKEVEMEEDDEEDENFVEDTKRKRALTRSGRKVSTGEGSRQPSCQVEDCIADMANAKAYHRRHKVCEFHAKALAVLIGGLQQRFCQQCSRFHQLAEFDEAKRSCRRRLAGHNERRRKSHDSPGEGSI</sequence>
<keyword evidence="3 12" id="KW-0863">Zinc-finger</keyword>
<evidence type="ECO:0000256" key="6">
    <source>
        <dbReference type="ARBA" id="ARBA00023125"/>
    </source>
</evidence>
<accession>A0A6B9J020</accession>
<dbReference type="InterPro" id="IPR036893">
    <property type="entry name" value="SBP_sf"/>
</dbReference>
<dbReference type="PANTHER" id="PTHR31251:SF217">
    <property type="entry name" value="SQUAMOSA PROMOTER-BINDING-LIKE PROTEIN"/>
    <property type="match status" value="1"/>
</dbReference>